<name>A0AAV9IVE8_CYACA</name>
<dbReference type="PANTHER" id="PTHR43080:SF2">
    <property type="entry name" value="CBS DOMAIN-CONTAINING PROTEIN"/>
    <property type="match status" value="1"/>
</dbReference>
<dbReference type="InterPro" id="IPR000644">
    <property type="entry name" value="CBS_dom"/>
</dbReference>
<reference evidence="4 5" key="1">
    <citation type="submission" date="2022-07" db="EMBL/GenBank/DDBJ databases">
        <title>Genome-wide signatures of adaptation to extreme environments.</title>
        <authorList>
            <person name="Cho C.H."/>
            <person name="Yoon H.S."/>
        </authorList>
    </citation>
    <scope>NUCLEOTIDE SEQUENCE [LARGE SCALE GENOMIC DNA]</scope>
    <source>
        <strain evidence="4 5">DBV 063 E5</strain>
    </source>
</reference>
<dbReference type="SUPFAM" id="SSF54631">
    <property type="entry name" value="CBS-domain pair"/>
    <property type="match status" value="1"/>
</dbReference>
<evidence type="ECO:0000313" key="5">
    <source>
        <dbReference type="Proteomes" id="UP001301350"/>
    </source>
</evidence>
<keyword evidence="1 2" id="KW-0129">CBS domain</keyword>
<dbReference type="InterPro" id="IPR046342">
    <property type="entry name" value="CBS_dom_sf"/>
</dbReference>
<dbReference type="Pfam" id="PF00571">
    <property type="entry name" value="CBS"/>
    <property type="match status" value="1"/>
</dbReference>
<dbReference type="Proteomes" id="UP001301350">
    <property type="component" value="Unassembled WGS sequence"/>
</dbReference>
<dbReference type="Gene3D" id="3.10.580.10">
    <property type="entry name" value="CBS-domain"/>
    <property type="match status" value="1"/>
</dbReference>
<keyword evidence="5" id="KW-1185">Reference proteome</keyword>
<dbReference type="EMBL" id="JANCYW010000008">
    <property type="protein sequence ID" value="KAK4536285.1"/>
    <property type="molecule type" value="Genomic_DNA"/>
</dbReference>
<comment type="caution">
    <text evidence="4">The sequence shown here is derived from an EMBL/GenBank/DDBJ whole genome shotgun (WGS) entry which is preliminary data.</text>
</comment>
<dbReference type="AlphaFoldDB" id="A0AAV9IVE8"/>
<accession>A0AAV9IVE8</accession>
<evidence type="ECO:0000313" key="4">
    <source>
        <dbReference type="EMBL" id="KAK4536285.1"/>
    </source>
</evidence>
<dbReference type="PROSITE" id="PS51371">
    <property type="entry name" value="CBS"/>
    <property type="match status" value="1"/>
</dbReference>
<feature type="domain" description="CBS" evidence="3">
    <location>
        <begin position="416"/>
        <end position="486"/>
    </location>
</feature>
<dbReference type="InterPro" id="IPR051257">
    <property type="entry name" value="Diverse_CBS-Domain"/>
</dbReference>
<organism evidence="4 5">
    <name type="scientific">Cyanidium caldarium</name>
    <name type="common">Red alga</name>
    <dbReference type="NCBI Taxonomy" id="2771"/>
    <lineage>
        <taxon>Eukaryota</taxon>
        <taxon>Rhodophyta</taxon>
        <taxon>Bangiophyceae</taxon>
        <taxon>Cyanidiales</taxon>
        <taxon>Cyanidiaceae</taxon>
        <taxon>Cyanidium</taxon>
    </lineage>
</organism>
<sequence>MRAAWVSACGTVPARRLVSFLSSWRATNGLSSSTRMQAVREKSKRFWDARAGAALPAYYEGFVSRTGVMEAAQPVGDAHQVQVRLAPSGGGESMVFLHESSSVMGALLEMRQRNTSYVLVAGDPIEAYRRARATTAAGEGIAWSEAGAGDAETIVRVSAVEDAAAAAATTTATASRSAPDADTLAVVGLFTERDFLRTLVRSWQQPRSAAGGSGWGASGGPSGAARLWNVRLGHAMSHLQSRFGILKETSHSVMDAVAAMMRRGVQTIPLIREEENAEDYMIPATVSASASAAAVGGGGGGGSVSSGKQALHTEAAAEAEASVLTLPPRVVSGVLTARDIARFFLAQDTDVQEAVCSDGLAHGATAAFRHDHLRPLLLRDVMSMRLRRTHDSAHTTLAAAALGPDDDDDSSNSSSVEHEYGAVVSISRSASVRDAIAVMARHDLSTLLVTDAGDAGEDAGGPYPGVLGVISLHDAIRQVFTVGRDPAALSVETLLRERWQALHCDGLRQGREERKYGISPDDEVVHVLRLLGGMGERHIPVYVYNDADQTSNCIAMVSVKDVLGALNRVERRRRGLQA</sequence>
<protein>
    <recommendedName>
        <fullName evidence="3">CBS domain-containing protein</fullName>
    </recommendedName>
</protein>
<evidence type="ECO:0000256" key="2">
    <source>
        <dbReference type="PROSITE-ProRule" id="PRU00703"/>
    </source>
</evidence>
<evidence type="ECO:0000259" key="3">
    <source>
        <dbReference type="PROSITE" id="PS51371"/>
    </source>
</evidence>
<dbReference type="SMART" id="SM00116">
    <property type="entry name" value="CBS"/>
    <property type="match status" value="2"/>
</dbReference>
<gene>
    <name evidence="4" type="ORF">CDCA_CDCA08G2310</name>
</gene>
<dbReference type="PANTHER" id="PTHR43080">
    <property type="entry name" value="CBS DOMAIN-CONTAINING PROTEIN CBSX3, MITOCHONDRIAL"/>
    <property type="match status" value="1"/>
</dbReference>
<evidence type="ECO:0000256" key="1">
    <source>
        <dbReference type="ARBA" id="ARBA00023122"/>
    </source>
</evidence>
<proteinExistence type="predicted"/>